<name>A0AAV4NWC7_CAEEX</name>
<sequence>MVCFYSKEINSVHSPSPISSLSLFYIYFSGLIQRCFPGTTDHSLKFARDLLSPSSTAGFLSGFREKKMHELCCHQTFYLSVFISSGGWHRRARSRGMQRNTHTKF</sequence>
<dbReference type="AlphaFoldDB" id="A0AAV4NWC7"/>
<proteinExistence type="predicted"/>
<dbReference type="EMBL" id="BPLR01021338">
    <property type="protein sequence ID" value="GIX88590.1"/>
    <property type="molecule type" value="Genomic_DNA"/>
</dbReference>
<dbReference type="Proteomes" id="UP001054945">
    <property type="component" value="Unassembled WGS sequence"/>
</dbReference>
<protein>
    <submittedName>
        <fullName evidence="1">Uncharacterized protein</fullName>
    </submittedName>
</protein>
<accession>A0AAV4NWC7</accession>
<evidence type="ECO:0000313" key="1">
    <source>
        <dbReference type="EMBL" id="GIX88590.1"/>
    </source>
</evidence>
<comment type="caution">
    <text evidence="1">The sequence shown here is derived from an EMBL/GenBank/DDBJ whole genome shotgun (WGS) entry which is preliminary data.</text>
</comment>
<reference evidence="1 2" key="1">
    <citation type="submission" date="2021-06" db="EMBL/GenBank/DDBJ databases">
        <title>Caerostris extrusa draft genome.</title>
        <authorList>
            <person name="Kono N."/>
            <person name="Arakawa K."/>
        </authorList>
    </citation>
    <scope>NUCLEOTIDE SEQUENCE [LARGE SCALE GENOMIC DNA]</scope>
</reference>
<gene>
    <name evidence="1" type="ORF">CEXT_418591</name>
</gene>
<evidence type="ECO:0000313" key="2">
    <source>
        <dbReference type="Proteomes" id="UP001054945"/>
    </source>
</evidence>
<keyword evidence="2" id="KW-1185">Reference proteome</keyword>
<organism evidence="1 2">
    <name type="scientific">Caerostris extrusa</name>
    <name type="common">Bark spider</name>
    <name type="synonym">Caerostris bankana</name>
    <dbReference type="NCBI Taxonomy" id="172846"/>
    <lineage>
        <taxon>Eukaryota</taxon>
        <taxon>Metazoa</taxon>
        <taxon>Ecdysozoa</taxon>
        <taxon>Arthropoda</taxon>
        <taxon>Chelicerata</taxon>
        <taxon>Arachnida</taxon>
        <taxon>Araneae</taxon>
        <taxon>Araneomorphae</taxon>
        <taxon>Entelegynae</taxon>
        <taxon>Araneoidea</taxon>
        <taxon>Araneidae</taxon>
        <taxon>Caerostris</taxon>
    </lineage>
</organism>